<sequence length="124" mass="14389">MLIGSLVSYSDNDHSMFNAGTIKNITNLQNLGRLKEISLSSIPEIFNVDDLFTLVQNLKDVAIYLIFDENISQKYKDQLDLFIDTVVQTQIPVFVHYDDQNEEKLKIMRENLDAKRPILHKLFD</sequence>
<reference evidence="2" key="1">
    <citation type="submission" date="2022-11" db="UniProtKB">
        <authorList>
            <consortium name="WormBaseParasite"/>
        </authorList>
    </citation>
    <scope>IDENTIFICATION</scope>
</reference>
<dbReference type="WBParaSite" id="PDA_v2.g28688.t1">
    <property type="protein sequence ID" value="PDA_v2.g28688.t1"/>
    <property type="gene ID" value="PDA_v2.g28688"/>
</dbReference>
<dbReference type="AlphaFoldDB" id="A0A914QBS4"/>
<keyword evidence="1" id="KW-1185">Reference proteome</keyword>
<accession>A0A914QBS4</accession>
<name>A0A914QBS4_9BILA</name>
<dbReference type="Proteomes" id="UP000887578">
    <property type="component" value="Unplaced"/>
</dbReference>
<evidence type="ECO:0000313" key="2">
    <source>
        <dbReference type="WBParaSite" id="PDA_v2.g28688.t1"/>
    </source>
</evidence>
<evidence type="ECO:0000313" key="1">
    <source>
        <dbReference type="Proteomes" id="UP000887578"/>
    </source>
</evidence>
<protein>
    <submittedName>
        <fullName evidence="2">Uncharacterized protein</fullName>
    </submittedName>
</protein>
<proteinExistence type="predicted"/>
<organism evidence="1 2">
    <name type="scientific">Panagrolaimus davidi</name>
    <dbReference type="NCBI Taxonomy" id="227884"/>
    <lineage>
        <taxon>Eukaryota</taxon>
        <taxon>Metazoa</taxon>
        <taxon>Ecdysozoa</taxon>
        <taxon>Nematoda</taxon>
        <taxon>Chromadorea</taxon>
        <taxon>Rhabditida</taxon>
        <taxon>Tylenchina</taxon>
        <taxon>Panagrolaimomorpha</taxon>
        <taxon>Panagrolaimoidea</taxon>
        <taxon>Panagrolaimidae</taxon>
        <taxon>Panagrolaimus</taxon>
    </lineage>
</organism>